<comment type="caution">
    <text evidence="10">The sequence shown here is derived from an EMBL/GenBank/DDBJ whole genome shotgun (WGS) entry which is preliminary data.</text>
</comment>
<evidence type="ECO:0000313" key="10">
    <source>
        <dbReference type="EMBL" id="HCT56794.1"/>
    </source>
</evidence>
<name>A0A3D4V7I8_9BACT</name>
<evidence type="ECO:0000256" key="5">
    <source>
        <dbReference type="ARBA" id="ARBA00023163"/>
    </source>
</evidence>
<sequence length="205" mass="22885">MAVVSDSTAAVGQVRAFEPHLVILDLMMPGLDGFSVLERLRADGFGVPVLILSARSEEADKVRGFRSGADDFVTKPFGVLELVERVSALLRRTRSASPPDDESTLPAFVRFSDVVVDVAARRVSRADEAVPLTPKEFDLLLALVRQPEKALARATLLRDVWGHAPDIQTRTVDLHVVELRRKLERIPSRPRHIRTVWKTGYRFDP</sequence>
<dbReference type="Proteomes" id="UP000264071">
    <property type="component" value="Unassembled WGS sequence"/>
</dbReference>
<dbReference type="GO" id="GO:0000156">
    <property type="term" value="F:phosphorelay response regulator activity"/>
    <property type="evidence" value="ECO:0007669"/>
    <property type="project" value="TreeGrafter"/>
</dbReference>
<evidence type="ECO:0000259" key="9">
    <source>
        <dbReference type="PROSITE" id="PS51755"/>
    </source>
</evidence>
<feature type="domain" description="Response regulatory" evidence="8">
    <location>
        <begin position="1"/>
        <end position="90"/>
    </location>
</feature>
<evidence type="ECO:0000256" key="7">
    <source>
        <dbReference type="PROSITE-ProRule" id="PRU01091"/>
    </source>
</evidence>
<evidence type="ECO:0000313" key="11">
    <source>
        <dbReference type="Proteomes" id="UP000264071"/>
    </source>
</evidence>
<dbReference type="InterPro" id="IPR001789">
    <property type="entry name" value="Sig_transdc_resp-reg_receiver"/>
</dbReference>
<dbReference type="AlphaFoldDB" id="A0A3D4V7I8"/>
<dbReference type="PROSITE" id="PS51755">
    <property type="entry name" value="OMPR_PHOB"/>
    <property type="match status" value="1"/>
</dbReference>
<keyword evidence="3" id="KW-0805">Transcription regulation</keyword>
<dbReference type="Pfam" id="PF00072">
    <property type="entry name" value="Response_reg"/>
    <property type="match status" value="1"/>
</dbReference>
<dbReference type="PANTHER" id="PTHR48111">
    <property type="entry name" value="REGULATOR OF RPOS"/>
    <property type="match status" value="1"/>
</dbReference>
<dbReference type="GO" id="GO:0005829">
    <property type="term" value="C:cytosol"/>
    <property type="evidence" value="ECO:0007669"/>
    <property type="project" value="TreeGrafter"/>
</dbReference>
<gene>
    <name evidence="10" type="ORF">DGD08_06230</name>
</gene>
<dbReference type="CDD" id="cd17574">
    <property type="entry name" value="REC_OmpR"/>
    <property type="match status" value="1"/>
</dbReference>
<feature type="domain" description="OmpR/PhoB-type" evidence="9">
    <location>
        <begin position="106"/>
        <end position="205"/>
    </location>
</feature>
<dbReference type="Gene3D" id="3.40.50.2300">
    <property type="match status" value="1"/>
</dbReference>
<evidence type="ECO:0000256" key="4">
    <source>
        <dbReference type="ARBA" id="ARBA00023125"/>
    </source>
</evidence>
<evidence type="ECO:0000256" key="2">
    <source>
        <dbReference type="ARBA" id="ARBA00023012"/>
    </source>
</evidence>
<evidence type="ECO:0000259" key="8">
    <source>
        <dbReference type="PROSITE" id="PS50110"/>
    </source>
</evidence>
<dbReference type="Gene3D" id="6.10.250.690">
    <property type="match status" value="1"/>
</dbReference>
<dbReference type="GO" id="GO:0032993">
    <property type="term" value="C:protein-DNA complex"/>
    <property type="evidence" value="ECO:0007669"/>
    <property type="project" value="TreeGrafter"/>
</dbReference>
<dbReference type="GO" id="GO:0006355">
    <property type="term" value="P:regulation of DNA-templated transcription"/>
    <property type="evidence" value="ECO:0007669"/>
    <property type="project" value="InterPro"/>
</dbReference>
<dbReference type="EMBL" id="DPIY01000006">
    <property type="protein sequence ID" value="HCT56794.1"/>
    <property type="molecule type" value="Genomic_DNA"/>
</dbReference>
<evidence type="ECO:0000256" key="6">
    <source>
        <dbReference type="PROSITE-ProRule" id="PRU00169"/>
    </source>
</evidence>
<protein>
    <submittedName>
        <fullName evidence="10">DNA-binding response regulator</fullName>
    </submittedName>
</protein>
<keyword evidence="2" id="KW-0902">Two-component regulatory system</keyword>
<dbReference type="SUPFAM" id="SSF52172">
    <property type="entry name" value="CheY-like"/>
    <property type="match status" value="1"/>
</dbReference>
<dbReference type="InterPro" id="IPR036388">
    <property type="entry name" value="WH-like_DNA-bd_sf"/>
</dbReference>
<dbReference type="OMA" id="FVTHPNQ"/>
<dbReference type="InterPro" id="IPR016032">
    <property type="entry name" value="Sig_transdc_resp-reg_C-effctor"/>
</dbReference>
<dbReference type="PANTHER" id="PTHR48111:SF1">
    <property type="entry name" value="TWO-COMPONENT RESPONSE REGULATOR ORR33"/>
    <property type="match status" value="1"/>
</dbReference>
<dbReference type="InterPro" id="IPR039420">
    <property type="entry name" value="WalR-like"/>
</dbReference>
<evidence type="ECO:0000256" key="3">
    <source>
        <dbReference type="ARBA" id="ARBA00023015"/>
    </source>
</evidence>
<proteinExistence type="predicted"/>
<dbReference type="SMART" id="SM00448">
    <property type="entry name" value="REC"/>
    <property type="match status" value="1"/>
</dbReference>
<dbReference type="SUPFAM" id="SSF46894">
    <property type="entry name" value="C-terminal effector domain of the bipartite response regulators"/>
    <property type="match status" value="1"/>
</dbReference>
<dbReference type="InterPro" id="IPR001867">
    <property type="entry name" value="OmpR/PhoB-type_DNA-bd"/>
</dbReference>
<dbReference type="SMART" id="SM00862">
    <property type="entry name" value="Trans_reg_C"/>
    <property type="match status" value="1"/>
</dbReference>
<keyword evidence="5" id="KW-0804">Transcription</keyword>
<dbReference type="GO" id="GO:0000976">
    <property type="term" value="F:transcription cis-regulatory region binding"/>
    <property type="evidence" value="ECO:0007669"/>
    <property type="project" value="TreeGrafter"/>
</dbReference>
<keyword evidence="4 7" id="KW-0238">DNA-binding</keyword>
<evidence type="ECO:0000256" key="1">
    <source>
        <dbReference type="ARBA" id="ARBA00022553"/>
    </source>
</evidence>
<accession>A0A3D4V7I8</accession>
<organism evidence="10 11">
    <name type="scientific">Gemmatimonas aurantiaca</name>
    <dbReference type="NCBI Taxonomy" id="173480"/>
    <lineage>
        <taxon>Bacteria</taxon>
        <taxon>Pseudomonadati</taxon>
        <taxon>Gemmatimonadota</taxon>
        <taxon>Gemmatimonadia</taxon>
        <taxon>Gemmatimonadales</taxon>
        <taxon>Gemmatimonadaceae</taxon>
        <taxon>Gemmatimonas</taxon>
    </lineage>
</organism>
<keyword evidence="1 6" id="KW-0597">Phosphoprotein</keyword>
<dbReference type="CDD" id="cd00383">
    <property type="entry name" value="trans_reg_C"/>
    <property type="match status" value="1"/>
</dbReference>
<dbReference type="PROSITE" id="PS50110">
    <property type="entry name" value="RESPONSE_REGULATORY"/>
    <property type="match status" value="1"/>
</dbReference>
<dbReference type="Pfam" id="PF00486">
    <property type="entry name" value="Trans_reg_C"/>
    <property type="match status" value="1"/>
</dbReference>
<reference evidence="10 11" key="1">
    <citation type="journal article" date="2018" name="Nat. Biotechnol.">
        <title>A standardized bacterial taxonomy based on genome phylogeny substantially revises the tree of life.</title>
        <authorList>
            <person name="Parks D.H."/>
            <person name="Chuvochina M."/>
            <person name="Waite D.W."/>
            <person name="Rinke C."/>
            <person name="Skarshewski A."/>
            <person name="Chaumeil P.A."/>
            <person name="Hugenholtz P."/>
        </authorList>
    </citation>
    <scope>NUCLEOTIDE SEQUENCE [LARGE SCALE GENOMIC DNA]</scope>
    <source>
        <strain evidence="10">UBA8844</strain>
    </source>
</reference>
<dbReference type="InterPro" id="IPR011006">
    <property type="entry name" value="CheY-like_superfamily"/>
</dbReference>
<dbReference type="Gene3D" id="1.10.10.10">
    <property type="entry name" value="Winged helix-like DNA-binding domain superfamily/Winged helix DNA-binding domain"/>
    <property type="match status" value="1"/>
</dbReference>
<feature type="modified residue" description="4-aspartylphosphate" evidence="6">
    <location>
        <position position="25"/>
    </location>
</feature>
<feature type="DNA-binding region" description="OmpR/PhoB-type" evidence="7">
    <location>
        <begin position="106"/>
        <end position="205"/>
    </location>
</feature>